<comment type="pathway">
    <text evidence="3 12">Protein modification; protein glycosylation.</text>
</comment>
<comment type="function">
    <text evidence="1 12">Mannosylates Man(2)GlcNAc(2)-dolichol diphosphate and Man(1)GlcNAc(2)-dolichol diphosphate to form Man(3)GlcNAc(2)-dolichol diphosphate.</text>
</comment>
<dbReference type="Pfam" id="PF13439">
    <property type="entry name" value="Glyco_transf_4"/>
    <property type="match status" value="1"/>
</dbReference>
<dbReference type="GO" id="GO:0102704">
    <property type="term" value="F:GDP-Man:Man(2)GlcNAc(2)-PP-Dol alpha-1,6-mannosyltransferase activity"/>
    <property type="evidence" value="ECO:0007669"/>
    <property type="project" value="UniProtKB-UniRule"/>
</dbReference>
<name>A0AAD9I783_9PEZI</name>
<gene>
    <name evidence="15" type="ORF">P8C59_006290</name>
</gene>
<dbReference type="InterPro" id="IPR028098">
    <property type="entry name" value="Glyco_trans_4-like_N"/>
</dbReference>
<dbReference type="AlphaFoldDB" id="A0AAD9I783"/>
<evidence type="ECO:0000256" key="7">
    <source>
        <dbReference type="ARBA" id="ARBA00022824"/>
    </source>
</evidence>
<keyword evidence="5 12" id="KW-0808">Transferase</keyword>
<keyword evidence="4 12" id="KW-0328">Glycosyltransferase</keyword>
<dbReference type="Proteomes" id="UP001217918">
    <property type="component" value="Unassembled WGS sequence"/>
</dbReference>
<evidence type="ECO:0000313" key="15">
    <source>
        <dbReference type="EMBL" id="KAK2071905.1"/>
    </source>
</evidence>
<dbReference type="CDD" id="cd03805">
    <property type="entry name" value="GT4_ALG2-like"/>
    <property type="match status" value="1"/>
</dbReference>
<sequence>MIMAGEKKAKTIVFLHPDLGIGGAERLVVDAAVGLQKRGGNKVVIFTSHCDPKHCFDEARDGTLDVRVRGNTLVPPSLLSRFAILCAILRQLHLILHAYYVSGELRPGAGDAAPDAFFVDQLSAGLPLLRWLFPHAPILFYCHFPDLLLAQGRSRWWKRLYRIPFDALERWSVSFADAIAVNSAFTKGVVTRTWPGLANRADLDVVYPCIDTQVEPAEGGEGTGGGLEAWKKTGIILSINRFERKKDVALAIKAFAGLSEEQRNGTKLVVAGGYDNRVSENVSYHAELASLASSLRLSHGTAKNVVTALALDGAVPAADVIFLLSVPSALKDALLRSARLLVYTPAREHFGIVPLEAMLRGVPVLAADSGGPTETVVEGRTGWLRSPDHVAGWTDVMDHVLNRMGEGERAAMAAAGEERVRTRFGAEQMADQLDGILRRMVDAPRKPVRSWALPVLATFMVAAVGLVVAWLGLRDVVVHRRDGGR</sequence>
<dbReference type="GO" id="GO:0005789">
    <property type="term" value="C:endoplasmic reticulum membrane"/>
    <property type="evidence" value="ECO:0007669"/>
    <property type="project" value="UniProtKB-SubCell"/>
</dbReference>
<dbReference type="PANTHER" id="PTHR45918:SF1">
    <property type="entry name" value="ALPHA-1,3_1,6-MANNOSYLTRANSFERASE ALG2"/>
    <property type="match status" value="1"/>
</dbReference>
<evidence type="ECO:0000256" key="9">
    <source>
        <dbReference type="ARBA" id="ARBA00023136"/>
    </source>
</evidence>
<keyword evidence="16" id="KW-1185">Reference proteome</keyword>
<evidence type="ECO:0000256" key="1">
    <source>
        <dbReference type="ARBA" id="ARBA00003142"/>
    </source>
</evidence>
<evidence type="ECO:0000256" key="8">
    <source>
        <dbReference type="ARBA" id="ARBA00022989"/>
    </source>
</evidence>
<evidence type="ECO:0000256" key="10">
    <source>
        <dbReference type="ARBA" id="ARBA00045103"/>
    </source>
</evidence>
<keyword evidence="6 12" id="KW-0812">Transmembrane</keyword>
<evidence type="ECO:0000259" key="14">
    <source>
        <dbReference type="Pfam" id="PF13439"/>
    </source>
</evidence>
<feature type="domain" description="Glycosyl transferase family 1" evidence="13">
    <location>
        <begin position="231"/>
        <end position="416"/>
    </location>
</feature>
<comment type="subcellular location">
    <subcellularLocation>
        <location evidence="2 12">Endoplasmic reticulum membrane</location>
    </subcellularLocation>
</comment>
<evidence type="ECO:0000256" key="3">
    <source>
        <dbReference type="ARBA" id="ARBA00004922"/>
    </source>
</evidence>
<evidence type="ECO:0000256" key="11">
    <source>
        <dbReference type="ARBA" id="ARBA00045104"/>
    </source>
</evidence>
<evidence type="ECO:0000256" key="4">
    <source>
        <dbReference type="ARBA" id="ARBA00022676"/>
    </source>
</evidence>
<keyword evidence="8 12" id="KW-1133">Transmembrane helix</keyword>
<organism evidence="15 16">
    <name type="scientific">Phyllachora maydis</name>
    <dbReference type="NCBI Taxonomy" id="1825666"/>
    <lineage>
        <taxon>Eukaryota</taxon>
        <taxon>Fungi</taxon>
        <taxon>Dikarya</taxon>
        <taxon>Ascomycota</taxon>
        <taxon>Pezizomycotina</taxon>
        <taxon>Sordariomycetes</taxon>
        <taxon>Sordariomycetidae</taxon>
        <taxon>Phyllachorales</taxon>
        <taxon>Phyllachoraceae</taxon>
        <taxon>Phyllachora</taxon>
    </lineage>
</organism>
<feature type="domain" description="Glycosyltransferase subfamily 4-like N-terminal" evidence="14">
    <location>
        <begin position="21"/>
        <end position="213"/>
    </location>
</feature>
<reference evidence="15" key="1">
    <citation type="journal article" date="2023" name="Mol. Plant Microbe Interact.">
        <title>Elucidating the Obligate Nature and Biological Capacity of an Invasive Fungal Corn Pathogen.</title>
        <authorList>
            <person name="MacCready J.S."/>
            <person name="Roggenkamp E.M."/>
            <person name="Gdanetz K."/>
            <person name="Chilvers M.I."/>
        </authorList>
    </citation>
    <scope>NUCLEOTIDE SEQUENCE</scope>
    <source>
        <strain evidence="15">PM02</strain>
    </source>
</reference>
<evidence type="ECO:0000313" key="16">
    <source>
        <dbReference type="Proteomes" id="UP001217918"/>
    </source>
</evidence>
<dbReference type="SUPFAM" id="SSF53756">
    <property type="entry name" value="UDP-Glycosyltransferase/glycogen phosphorylase"/>
    <property type="match status" value="1"/>
</dbReference>
<comment type="caution">
    <text evidence="15">The sequence shown here is derived from an EMBL/GenBank/DDBJ whole genome shotgun (WGS) entry which is preliminary data.</text>
</comment>
<keyword evidence="9 12" id="KW-0472">Membrane</keyword>
<dbReference type="GO" id="GO:0004378">
    <property type="term" value="F:GDP-Man:Man(1)GlcNAc(2)-PP-Dol alpha-1,3-mannosyltransferase activity"/>
    <property type="evidence" value="ECO:0007669"/>
    <property type="project" value="UniProtKB-UniRule"/>
</dbReference>
<protein>
    <recommendedName>
        <fullName evidence="12">Alpha-1,3/1,6-mannosyltransferase ALG2</fullName>
        <ecNumber evidence="12">2.4.1.132</ecNumber>
        <ecNumber evidence="12">2.4.1.257</ecNumber>
    </recommendedName>
    <alternativeName>
        <fullName evidence="12">GDP-Man:Man(1)GlcNAc(2)-PP-Dol alpha-1,3-mannosyltransferase</fullName>
    </alternativeName>
</protein>
<dbReference type="EMBL" id="JAQQPM010000005">
    <property type="protein sequence ID" value="KAK2071905.1"/>
    <property type="molecule type" value="Genomic_DNA"/>
</dbReference>
<accession>A0AAD9I783</accession>
<evidence type="ECO:0000256" key="2">
    <source>
        <dbReference type="ARBA" id="ARBA00004586"/>
    </source>
</evidence>
<dbReference type="Gene3D" id="3.40.50.2000">
    <property type="entry name" value="Glycogen Phosphorylase B"/>
    <property type="match status" value="2"/>
</dbReference>
<dbReference type="EC" id="2.4.1.257" evidence="12"/>
<evidence type="ECO:0000256" key="12">
    <source>
        <dbReference type="RuleBase" id="RU367136"/>
    </source>
</evidence>
<comment type="catalytic activity">
    <reaction evidence="11 12">
        <text>an alpha-D-Man-(1-&gt;3)-beta-D-Man-(1-&gt;4)-beta-D-GlcNAc-(1-&gt;4)-alpha-D-GlcNAc-diphospho-di-trans,poly-cis-dolichol + GDP-alpha-D-mannose = an alpha-D-Man-(1-&gt;3)-[alpha-D-Man-(1-&gt;6)]-beta-D-Man-(1-&gt;4)-beta-D-GlcNAc-(1-&gt;4)-alpha-D-GlcNAc-diphospho-di-trans,poly-cis-dolichol + GDP + H(+)</text>
        <dbReference type="Rhea" id="RHEA:29519"/>
        <dbReference type="Rhea" id="RHEA-COMP:19513"/>
        <dbReference type="Rhea" id="RHEA-COMP:19515"/>
        <dbReference type="ChEBI" id="CHEBI:15378"/>
        <dbReference type="ChEBI" id="CHEBI:57527"/>
        <dbReference type="ChEBI" id="CHEBI:58189"/>
        <dbReference type="ChEBI" id="CHEBI:132510"/>
        <dbReference type="ChEBI" id="CHEBI:132511"/>
        <dbReference type="EC" id="2.4.1.257"/>
    </reaction>
    <physiologicalReaction direction="left-to-right" evidence="11 12">
        <dbReference type="Rhea" id="RHEA:29520"/>
    </physiologicalReaction>
</comment>
<dbReference type="EC" id="2.4.1.132" evidence="12"/>
<dbReference type="InterPro" id="IPR027054">
    <property type="entry name" value="ALG2"/>
</dbReference>
<feature type="transmembrane region" description="Helical" evidence="12">
    <location>
        <begin position="451"/>
        <end position="473"/>
    </location>
</feature>
<dbReference type="Pfam" id="PF00534">
    <property type="entry name" value="Glycos_transf_1"/>
    <property type="match status" value="1"/>
</dbReference>
<comment type="catalytic activity">
    <reaction evidence="10 12">
        <text>a beta-D-Man-(1-&gt;4)-beta-D-GlcNAc-(1-&gt;4)-alpha-D-GlcNAc-diphospho-di-trans,poly-cis-dolichol + GDP-alpha-D-mannose = an alpha-D-Man-(1-&gt;3)-beta-D-Man-(1-&gt;4)-beta-D-GlcNAc-(1-&gt;4)-alpha-D-GlcNAc-diphospho-di-trans,poly-cis-dolichol + GDP + H(+)</text>
        <dbReference type="Rhea" id="RHEA:29515"/>
        <dbReference type="Rhea" id="RHEA-COMP:19511"/>
        <dbReference type="Rhea" id="RHEA-COMP:19513"/>
        <dbReference type="ChEBI" id="CHEBI:15378"/>
        <dbReference type="ChEBI" id="CHEBI:57527"/>
        <dbReference type="ChEBI" id="CHEBI:58189"/>
        <dbReference type="ChEBI" id="CHEBI:58472"/>
        <dbReference type="ChEBI" id="CHEBI:132510"/>
        <dbReference type="EC" id="2.4.1.132"/>
    </reaction>
    <physiologicalReaction direction="left-to-right" evidence="10 12">
        <dbReference type="Rhea" id="RHEA:29516"/>
    </physiologicalReaction>
</comment>
<dbReference type="PANTHER" id="PTHR45918">
    <property type="entry name" value="ALPHA-1,3/1,6-MANNOSYLTRANSFERASE ALG2"/>
    <property type="match status" value="1"/>
</dbReference>
<evidence type="ECO:0000256" key="6">
    <source>
        <dbReference type="ARBA" id="ARBA00022692"/>
    </source>
</evidence>
<proteinExistence type="inferred from homology"/>
<comment type="similarity">
    <text evidence="12">Belongs to the glycosyltransferase group 1 family.</text>
</comment>
<dbReference type="InterPro" id="IPR001296">
    <property type="entry name" value="Glyco_trans_1"/>
</dbReference>
<evidence type="ECO:0000259" key="13">
    <source>
        <dbReference type="Pfam" id="PF00534"/>
    </source>
</evidence>
<keyword evidence="7 12" id="KW-0256">Endoplasmic reticulum</keyword>
<evidence type="ECO:0000256" key="5">
    <source>
        <dbReference type="ARBA" id="ARBA00022679"/>
    </source>
</evidence>